<organism evidence="1 3">
    <name type="scientific">Didymodactylos carnosus</name>
    <dbReference type="NCBI Taxonomy" id="1234261"/>
    <lineage>
        <taxon>Eukaryota</taxon>
        <taxon>Metazoa</taxon>
        <taxon>Spiralia</taxon>
        <taxon>Gnathifera</taxon>
        <taxon>Rotifera</taxon>
        <taxon>Eurotatoria</taxon>
        <taxon>Bdelloidea</taxon>
        <taxon>Philodinida</taxon>
        <taxon>Philodinidae</taxon>
        <taxon>Didymodactylos</taxon>
    </lineage>
</organism>
<proteinExistence type="predicted"/>
<evidence type="ECO:0000313" key="2">
    <source>
        <dbReference type="EMBL" id="CAF4271274.1"/>
    </source>
</evidence>
<dbReference type="EMBL" id="CAJNOQ010016310">
    <property type="protein sequence ID" value="CAF1378473.1"/>
    <property type="molecule type" value="Genomic_DNA"/>
</dbReference>
<gene>
    <name evidence="1" type="ORF">GPM918_LOCUS32212</name>
    <name evidence="2" type="ORF">SRO942_LOCUS32878</name>
</gene>
<evidence type="ECO:0000313" key="1">
    <source>
        <dbReference type="EMBL" id="CAF1378473.1"/>
    </source>
</evidence>
<reference evidence="1" key="1">
    <citation type="submission" date="2021-02" db="EMBL/GenBank/DDBJ databases">
        <authorList>
            <person name="Nowell W R."/>
        </authorList>
    </citation>
    <scope>NUCLEOTIDE SEQUENCE</scope>
</reference>
<keyword evidence="3" id="KW-1185">Reference proteome</keyword>
<protein>
    <submittedName>
        <fullName evidence="1">Uncharacterized protein</fullName>
    </submittedName>
</protein>
<sequence>MRANGSSCEQMRQIWEIVFFKPDTFASITHFEVENLYNSLGIVTLPFTPIKRMKIQHLSLPSYLTAEGFMRILECIPNIKSIEVAWLAVPVAPLTATLPLLNCTYLKLGLDWHVISLKQFEGLLKMTPNVKTFECTCYNAVDQFLDGNEWALIFREYYPELIKFKLTAYLAYHTMDAAQETVDNTFNTSSYWLSRNVKVEKADRSCIVSFDLKTSV</sequence>
<evidence type="ECO:0000313" key="3">
    <source>
        <dbReference type="Proteomes" id="UP000663829"/>
    </source>
</evidence>
<accession>A0A815JFN3</accession>
<name>A0A815JFN3_9BILA</name>
<dbReference type="Proteomes" id="UP000663829">
    <property type="component" value="Unassembled WGS sequence"/>
</dbReference>
<dbReference type="Proteomes" id="UP000681722">
    <property type="component" value="Unassembled WGS sequence"/>
</dbReference>
<dbReference type="AlphaFoldDB" id="A0A815JFN3"/>
<comment type="caution">
    <text evidence="1">The sequence shown here is derived from an EMBL/GenBank/DDBJ whole genome shotgun (WGS) entry which is preliminary data.</text>
</comment>
<dbReference type="EMBL" id="CAJOBC010080004">
    <property type="protein sequence ID" value="CAF4271274.1"/>
    <property type="molecule type" value="Genomic_DNA"/>
</dbReference>